<reference evidence="1" key="1">
    <citation type="submission" date="2019-03" db="EMBL/GenBank/DDBJ databases">
        <authorList>
            <person name="Mank J."/>
            <person name="Almeida P."/>
        </authorList>
    </citation>
    <scope>NUCLEOTIDE SEQUENCE</scope>
    <source>
        <strain evidence="1">78183</strain>
    </source>
</reference>
<sequence>MAAFLLRHRKVSTLGVSGILKDKLEPCRLHVALRLGALAGACNLSREYSTSYDNRANKFDFLDLTCLLWSFEIACMGGGKKAEQGKGSL</sequence>
<name>A0A6N2MUX2_SALVM</name>
<gene>
    <name evidence="1" type="ORF">SVIM_LOCUS423933</name>
</gene>
<dbReference type="AlphaFoldDB" id="A0A6N2MUX2"/>
<evidence type="ECO:0000313" key="1">
    <source>
        <dbReference type="EMBL" id="VFU58209.1"/>
    </source>
</evidence>
<organism evidence="1">
    <name type="scientific">Salix viminalis</name>
    <name type="common">Common osier</name>
    <name type="synonym">Basket willow</name>
    <dbReference type="NCBI Taxonomy" id="40686"/>
    <lineage>
        <taxon>Eukaryota</taxon>
        <taxon>Viridiplantae</taxon>
        <taxon>Streptophyta</taxon>
        <taxon>Embryophyta</taxon>
        <taxon>Tracheophyta</taxon>
        <taxon>Spermatophyta</taxon>
        <taxon>Magnoliopsida</taxon>
        <taxon>eudicotyledons</taxon>
        <taxon>Gunneridae</taxon>
        <taxon>Pentapetalae</taxon>
        <taxon>rosids</taxon>
        <taxon>fabids</taxon>
        <taxon>Malpighiales</taxon>
        <taxon>Salicaceae</taxon>
        <taxon>Saliceae</taxon>
        <taxon>Salix</taxon>
    </lineage>
</organism>
<proteinExistence type="predicted"/>
<dbReference type="EMBL" id="CAADRP010001974">
    <property type="protein sequence ID" value="VFU58209.1"/>
    <property type="molecule type" value="Genomic_DNA"/>
</dbReference>
<protein>
    <submittedName>
        <fullName evidence="1">Uncharacterized protein</fullName>
    </submittedName>
</protein>
<accession>A0A6N2MUX2</accession>